<accession>A0A7W6EY56</accession>
<evidence type="ECO:0000313" key="2">
    <source>
        <dbReference type="Proteomes" id="UP000562395"/>
    </source>
</evidence>
<evidence type="ECO:0000313" key="1">
    <source>
        <dbReference type="EMBL" id="MBB3862519.1"/>
    </source>
</evidence>
<dbReference type="RefSeq" id="WP_183614999.1">
    <property type="nucleotide sequence ID" value="NZ_JACICY010000015.1"/>
</dbReference>
<dbReference type="Proteomes" id="UP000562395">
    <property type="component" value="Unassembled WGS sequence"/>
</dbReference>
<sequence>MRRCANLDHLVIAAAWTCTKMRPDGFGGGVTVVTADAILSSSTSEMEGRLLDRADYGGLGCASGHGKHPVLMLDEAEVRSMVADIQQAYAETDVATVMVDDEQIRQACLGLIPTLDLDEQLRSLEFSAAMAAIRIARAASV</sequence>
<name>A0A7W6EY56_9SPHN</name>
<organism evidence="1 2">
    <name type="scientific">Novosphingobium hassiacum</name>
    <dbReference type="NCBI Taxonomy" id="173676"/>
    <lineage>
        <taxon>Bacteria</taxon>
        <taxon>Pseudomonadati</taxon>
        <taxon>Pseudomonadota</taxon>
        <taxon>Alphaproteobacteria</taxon>
        <taxon>Sphingomonadales</taxon>
        <taxon>Sphingomonadaceae</taxon>
        <taxon>Novosphingobium</taxon>
    </lineage>
</organism>
<keyword evidence="2" id="KW-1185">Reference proteome</keyword>
<comment type="caution">
    <text evidence="1">The sequence shown here is derived from an EMBL/GenBank/DDBJ whole genome shotgun (WGS) entry which is preliminary data.</text>
</comment>
<dbReference type="AlphaFoldDB" id="A0A7W6EY56"/>
<reference evidence="1 2" key="1">
    <citation type="submission" date="2020-08" db="EMBL/GenBank/DDBJ databases">
        <title>Genomic Encyclopedia of Type Strains, Phase IV (KMG-IV): sequencing the most valuable type-strain genomes for metagenomic binning, comparative biology and taxonomic classification.</title>
        <authorList>
            <person name="Goeker M."/>
        </authorList>
    </citation>
    <scope>NUCLEOTIDE SEQUENCE [LARGE SCALE GENOMIC DNA]</scope>
    <source>
        <strain evidence="1 2">DSM 14552</strain>
    </source>
</reference>
<protein>
    <submittedName>
        <fullName evidence="1">Uncharacterized protein</fullName>
    </submittedName>
</protein>
<dbReference type="EMBL" id="JACICY010000015">
    <property type="protein sequence ID" value="MBB3862519.1"/>
    <property type="molecule type" value="Genomic_DNA"/>
</dbReference>
<proteinExistence type="predicted"/>
<gene>
    <name evidence="1" type="ORF">GGQ88_003820</name>
</gene>